<sequence>MHQRHRAALLGGQLGVPLQCRRGDVDENEFADQVGCHRGQPYRSQPAQRHADHEFGTRRKLA</sequence>
<feature type="compositionally biased region" description="Basic and acidic residues" evidence="1">
    <location>
        <begin position="49"/>
        <end position="62"/>
    </location>
</feature>
<gene>
    <name evidence="2" type="ORF">ERS007739_04191</name>
</gene>
<dbReference type="AlphaFoldDB" id="A0A916PCN3"/>
<organism evidence="2 3">
    <name type="scientific">Mycobacterium tuberculosis</name>
    <dbReference type="NCBI Taxonomy" id="1773"/>
    <lineage>
        <taxon>Bacteria</taxon>
        <taxon>Bacillati</taxon>
        <taxon>Actinomycetota</taxon>
        <taxon>Actinomycetes</taxon>
        <taxon>Mycobacteriales</taxon>
        <taxon>Mycobacteriaceae</taxon>
        <taxon>Mycobacterium</taxon>
        <taxon>Mycobacterium tuberculosis complex</taxon>
    </lineage>
</organism>
<evidence type="ECO:0000256" key="1">
    <source>
        <dbReference type="SAM" id="MobiDB-lite"/>
    </source>
</evidence>
<protein>
    <submittedName>
        <fullName evidence="2">Uncharacterized protein</fullName>
    </submittedName>
</protein>
<evidence type="ECO:0000313" key="2">
    <source>
        <dbReference type="EMBL" id="COZ85145.1"/>
    </source>
</evidence>
<feature type="region of interest" description="Disordered" evidence="1">
    <location>
        <begin position="36"/>
        <end position="62"/>
    </location>
</feature>
<comment type="caution">
    <text evidence="2">The sequence shown here is derived from an EMBL/GenBank/DDBJ whole genome shotgun (WGS) entry which is preliminary data.</text>
</comment>
<accession>A0A916PCN3</accession>
<dbReference type="EMBL" id="CSBK01002459">
    <property type="protein sequence ID" value="COZ85145.1"/>
    <property type="molecule type" value="Genomic_DNA"/>
</dbReference>
<reference evidence="3" key="1">
    <citation type="submission" date="2015-03" db="EMBL/GenBank/DDBJ databases">
        <authorList>
            <consortium name="Pathogen Informatics"/>
        </authorList>
    </citation>
    <scope>NUCLEOTIDE SEQUENCE [LARGE SCALE GENOMIC DNA]</scope>
    <source>
        <strain evidence="3">N09902308</strain>
    </source>
</reference>
<evidence type="ECO:0000313" key="3">
    <source>
        <dbReference type="Proteomes" id="UP000039021"/>
    </source>
</evidence>
<proteinExistence type="predicted"/>
<dbReference type="Proteomes" id="UP000039021">
    <property type="component" value="Unassembled WGS sequence"/>
</dbReference>
<name>A0A916PCN3_MYCTX</name>